<feature type="non-terminal residue" evidence="2">
    <location>
        <position position="1"/>
    </location>
</feature>
<organism evidence="2 3">
    <name type="scientific">Cloeon dipterum</name>
    <dbReference type="NCBI Taxonomy" id="197152"/>
    <lineage>
        <taxon>Eukaryota</taxon>
        <taxon>Metazoa</taxon>
        <taxon>Ecdysozoa</taxon>
        <taxon>Arthropoda</taxon>
        <taxon>Hexapoda</taxon>
        <taxon>Insecta</taxon>
        <taxon>Pterygota</taxon>
        <taxon>Palaeoptera</taxon>
        <taxon>Ephemeroptera</taxon>
        <taxon>Pisciforma</taxon>
        <taxon>Baetidae</taxon>
        <taxon>Cloeon</taxon>
    </lineage>
</organism>
<dbReference type="EMBL" id="CADEPI010001008">
    <property type="protein sequence ID" value="CAB3388922.1"/>
    <property type="molecule type" value="Genomic_DNA"/>
</dbReference>
<evidence type="ECO:0000313" key="2">
    <source>
        <dbReference type="EMBL" id="CAB3388922.1"/>
    </source>
</evidence>
<keyword evidence="3" id="KW-1185">Reference proteome</keyword>
<name>A0A8S1DXT7_9INSE</name>
<evidence type="ECO:0000256" key="1">
    <source>
        <dbReference type="SAM" id="MobiDB-lite"/>
    </source>
</evidence>
<proteinExistence type="predicted"/>
<sequence length="109" mass="12103">GHRGPWPATDGVRDKSEGLAQPDSDSQGARPKLSKCIVTQACKDIRKLRHQKPPPAAQVQLATLRPPPPVVESRNSTTNYTADTLFAWMPMPSSHERLNFDDRFNGAER</sequence>
<gene>
    <name evidence="2" type="ORF">CLODIP_2_CD13840</name>
</gene>
<feature type="region of interest" description="Disordered" evidence="1">
    <location>
        <begin position="1"/>
        <end position="33"/>
    </location>
</feature>
<protein>
    <submittedName>
        <fullName evidence="2">Uncharacterized protein</fullName>
    </submittedName>
</protein>
<evidence type="ECO:0000313" key="3">
    <source>
        <dbReference type="Proteomes" id="UP000494165"/>
    </source>
</evidence>
<accession>A0A8S1DXT7</accession>
<reference evidence="2 3" key="1">
    <citation type="submission" date="2020-04" db="EMBL/GenBank/DDBJ databases">
        <authorList>
            <person name="Alioto T."/>
            <person name="Alioto T."/>
            <person name="Gomez Garrido J."/>
        </authorList>
    </citation>
    <scope>NUCLEOTIDE SEQUENCE [LARGE SCALE GENOMIC DNA]</scope>
</reference>
<dbReference type="Proteomes" id="UP000494165">
    <property type="component" value="Unassembled WGS sequence"/>
</dbReference>
<comment type="caution">
    <text evidence="2">The sequence shown here is derived from an EMBL/GenBank/DDBJ whole genome shotgun (WGS) entry which is preliminary data.</text>
</comment>
<dbReference type="AlphaFoldDB" id="A0A8S1DXT7"/>